<evidence type="ECO:0000256" key="9">
    <source>
        <dbReference type="SAM" id="SignalP"/>
    </source>
</evidence>
<dbReference type="InterPro" id="IPR039901">
    <property type="entry name" value="Kdotransferase"/>
</dbReference>
<evidence type="ECO:0000256" key="1">
    <source>
        <dbReference type="ARBA" id="ARBA00004713"/>
    </source>
</evidence>
<feature type="chain" id="PRO_5032783388" description="3-deoxy-D-manno-octulosonic acid transferase" evidence="9">
    <location>
        <begin position="18"/>
        <end position="424"/>
    </location>
</feature>
<dbReference type="Pfam" id="PF04413">
    <property type="entry name" value="Glycos_transf_N"/>
    <property type="match status" value="1"/>
</dbReference>
<evidence type="ECO:0000313" key="11">
    <source>
        <dbReference type="EMBL" id="HED30125.1"/>
    </source>
</evidence>
<organism evidence="11">
    <name type="scientific">Prosthecochloris aestuarii</name>
    <dbReference type="NCBI Taxonomy" id="1102"/>
    <lineage>
        <taxon>Bacteria</taxon>
        <taxon>Pseudomonadati</taxon>
        <taxon>Chlorobiota</taxon>
        <taxon>Chlorobiia</taxon>
        <taxon>Chlorobiales</taxon>
        <taxon>Chlorobiaceae</taxon>
        <taxon>Prosthecochloris</taxon>
    </lineage>
</organism>
<evidence type="ECO:0000256" key="2">
    <source>
        <dbReference type="ARBA" id="ARBA00012621"/>
    </source>
</evidence>
<dbReference type="EC" id="2.4.99.12" evidence="2 8"/>
<dbReference type="PANTHER" id="PTHR42755:SF1">
    <property type="entry name" value="3-DEOXY-D-MANNO-OCTULOSONIC ACID TRANSFERASE, MITOCHONDRIAL-RELATED"/>
    <property type="match status" value="1"/>
</dbReference>
<evidence type="ECO:0000256" key="5">
    <source>
        <dbReference type="ARBA" id="ARBA00031445"/>
    </source>
</evidence>
<protein>
    <recommendedName>
        <fullName evidence="3 8">3-deoxy-D-manno-octulosonic acid transferase</fullName>
        <shortName evidence="8">Kdo transferase</shortName>
        <ecNumber evidence="2 8">2.4.99.12</ecNumber>
    </recommendedName>
    <alternativeName>
        <fullName evidence="5 8">Lipid IV(A) 3-deoxy-D-manno-octulosonic acid transferase</fullName>
    </alternativeName>
</protein>
<evidence type="ECO:0000256" key="7">
    <source>
        <dbReference type="PIRSR" id="PIRSR639901-1"/>
    </source>
</evidence>
<feature type="domain" description="3-deoxy-D-manno-octulosonic-acid transferase N-terminal" evidence="10">
    <location>
        <begin position="53"/>
        <end position="214"/>
    </location>
</feature>
<comment type="similarity">
    <text evidence="8">Belongs to the glycosyltransferase group 1 family.</text>
</comment>
<comment type="catalytic activity">
    <reaction evidence="6 8">
        <text>lipid IVA (E. coli) + CMP-3-deoxy-beta-D-manno-octulosonate = alpha-Kdo-(2-&gt;6)-lipid IVA (E. coli) + CMP + H(+)</text>
        <dbReference type="Rhea" id="RHEA:28066"/>
        <dbReference type="ChEBI" id="CHEBI:15378"/>
        <dbReference type="ChEBI" id="CHEBI:58603"/>
        <dbReference type="ChEBI" id="CHEBI:60364"/>
        <dbReference type="ChEBI" id="CHEBI:60377"/>
        <dbReference type="ChEBI" id="CHEBI:85987"/>
        <dbReference type="EC" id="2.4.99.12"/>
    </reaction>
</comment>
<comment type="function">
    <text evidence="8">Involved in lipopolysaccharide (LPS) biosynthesis. Catalyzes the transfer of 3-deoxy-D-manno-octulosonate (Kdo) residue(s) from CMP-Kdo to lipid IV(A), the tetraacyldisaccharide-1,4'-bisphosphate precursor of lipid A.</text>
</comment>
<dbReference type="AlphaFoldDB" id="A0A831SRN1"/>
<keyword evidence="9" id="KW-0732">Signal</keyword>
<evidence type="ECO:0000256" key="6">
    <source>
        <dbReference type="ARBA" id="ARBA00049183"/>
    </source>
</evidence>
<dbReference type="UniPathway" id="UPA00958"/>
<proteinExistence type="inferred from homology"/>
<keyword evidence="8" id="KW-0472">Membrane</keyword>
<dbReference type="GO" id="GO:0009244">
    <property type="term" value="P:lipopolysaccharide core region biosynthetic process"/>
    <property type="evidence" value="ECO:0007669"/>
    <property type="project" value="UniProtKB-UniRule"/>
</dbReference>
<gene>
    <name evidence="11" type="ORF">ENN50_00195</name>
</gene>
<evidence type="ECO:0000256" key="3">
    <source>
        <dbReference type="ARBA" id="ARBA00019077"/>
    </source>
</evidence>
<evidence type="ECO:0000259" key="10">
    <source>
        <dbReference type="Pfam" id="PF04413"/>
    </source>
</evidence>
<evidence type="ECO:0000256" key="4">
    <source>
        <dbReference type="ARBA" id="ARBA00022679"/>
    </source>
</evidence>
<keyword evidence="4 8" id="KW-0808">Transferase</keyword>
<dbReference type="InterPro" id="IPR007507">
    <property type="entry name" value="Glycos_transf_N"/>
</dbReference>
<dbReference type="PANTHER" id="PTHR42755">
    <property type="entry name" value="3-DEOXY-MANNO-OCTULOSONATE CYTIDYLYLTRANSFERASE"/>
    <property type="match status" value="1"/>
</dbReference>
<dbReference type="GO" id="GO:0043842">
    <property type="term" value="F:Kdo transferase activity"/>
    <property type="evidence" value="ECO:0007669"/>
    <property type="project" value="UniProtKB-EC"/>
</dbReference>
<sequence>MKAFLFFYNIGFSALHAATRFLSVSSPRLKSFFTVRKGSVQELLQNTSLQAGNDLVIWVHAASVGEFEQARPVINRVRSSGTSCKIVVSFQSPSGYNLRKSCSDADLVVYHPLDTRKNAREFIRHLQPDIVLVMRYDFWVNHLWQARQSGARLILAGAVLQDNSIYLKPCMRWFYQRVFRLFDRIFTVSHHDTRKFHDLLDAGQAITAGDPRYDQVWQRSRSTDVIENLRHNYSGHTVLVAGSTWREDERCLLDVFKKLGNEISLIIVPHETDRKTIHHLESELSSRGIAGSLFSQCGEQYNPEEVLIIDKKGFLAELYSMASIAYVGGGFGINVHNTLEPAVYGIPVIFGPNHHNSPEAEALIEEECATEIRSSADLNVVLRNLIEHPDKRESQGKKAGSFVRERLGTTELIATEILSPGSTG</sequence>
<dbReference type="GO" id="GO:0005886">
    <property type="term" value="C:plasma membrane"/>
    <property type="evidence" value="ECO:0007669"/>
    <property type="project" value="UniProtKB-SubCell"/>
</dbReference>
<comment type="caution">
    <text evidence="11">The sequence shown here is derived from an EMBL/GenBank/DDBJ whole genome shotgun (WGS) entry which is preliminary data.</text>
</comment>
<reference evidence="11" key="1">
    <citation type="journal article" date="2020" name="mSystems">
        <title>Genome- and Community-Level Interaction Insights into Carbon Utilization and Element Cycling Functions of Hydrothermarchaeota in Hydrothermal Sediment.</title>
        <authorList>
            <person name="Zhou Z."/>
            <person name="Liu Y."/>
            <person name="Xu W."/>
            <person name="Pan J."/>
            <person name="Luo Z.H."/>
            <person name="Li M."/>
        </authorList>
    </citation>
    <scope>NUCLEOTIDE SEQUENCE [LARGE SCALE GENOMIC DNA]</scope>
    <source>
        <strain evidence="11">SpSt-1181</strain>
    </source>
</reference>
<comment type="pathway">
    <text evidence="1 8">Bacterial outer membrane biogenesis; LPS core biosynthesis.</text>
</comment>
<dbReference type="SUPFAM" id="SSF53756">
    <property type="entry name" value="UDP-Glycosyltransferase/glycogen phosphorylase"/>
    <property type="match status" value="1"/>
</dbReference>
<name>A0A831SRN1_PROAE</name>
<keyword evidence="8" id="KW-1003">Cell membrane</keyword>
<keyword evidence="8" id="KW-0448">Lipopolysaccharide biosynthesis</keyword>
<feature type="active site" description="Proton acceptor" evidence="7">
    <location>
        <position position="66"/>
    </location>
</feature>
<comment type="subcellular location">
    <subcellularLocation>
        <location evidence="8">Cell membrane</location>
    </subcellularLocation>
</comment>
<dbReference type="Proteomes" id="UP000886335">
    <property type="component" value="Unassembled WGS sequence"/>
</dbReference>
<dbReference type="InterPro" id="IPR038107">
    <property type="entry name" value="Glycos_transf_N_sf"/>
</dbReference>
<dbReference type="Gene3D" id="3.40.50.11720">
    <property type="entry name" value="3-Deoxy-D-manno-octulosonic-acid transferase, N-terminal domain"/>
    <property type="match status" value="1"/>
</dbReference>
<dbReference type="EMBL" id="DSBW01000006">
    <property type="protein sequence ID" value="HED30125.1"/>
    <property type="molecule type" value="Genomic_DNA"/>
</dbReference>
<evidence type="ECO:0000256" key="8">
    <source>
        <dbReference type="RuleBase" id="RU365103"/>
    </source>
</evidence>
<dbReference type="GO" id="GO:0009245">
    <property type="term" value="P:lipid A biosynthetic process"/>
    <property type="evidence" value="ECO:0007669"/>
    <property type="project" value="TreeGrafter"/>
</dbReference>
<feature type="signal peptide" evidence="9">
    <location>
        <begin position="1"/>
        <end position="17"/>
    </location>
</feature>
<dbReference type="Gene3D" id="3.40.50.2000">
    <property type="entry name" value="Glycogen Phosphorylase B"/>
    <property type="match status" value="1"/>
</dbReference>
<accession>A0A831SRN1</accession>